<dbReference type="PANTHER" id="PTHR43537:SF49">
    <property type="entry name" value="TRANSCRIPTIONAL REGULATORY PROTEIN"/>
    <property type="match status" value="1"/>
</dbReference>
<dbReference type="Gene3D" id="1.10.10.10">
    <property type="entry name" value="Winged helix-like DNA-binding domain superfamily/Winged helix DNA-binding domain"/>
    <property type="match status" value="1"/>
</dbReference>
<dbReference type="PANTHER" id="PTHR43537">
    <property type="entry name" value="TRANSCRIPTIONAL REGULATOR, GNTR FAMILY"/>
    <property type="match status" value="1"/>
</dbReference>
<evidence type="ECO:0000313" key="7">
    <source>
        <dbReference type="Proteomes" id="UP000248863"/>
    </source>
</evidence>
<dbReference type="GO" id="GO:0003700">
    <property type="term" value="F:DNA-binding transcription factor activity"/>
    <property type="evidence" value="ECO:0007669"/>
    <property type="project" value="InterPro"/>
</dbReference>
<dbReference type="Pfam" id="PF00392">
    <property type="entry name" value="GntR"/>
    <property type="match status" value="1"/>
</dbReference>
<comment type="caution">
    <text evidence="6">The sequence shown here is derived from an EMBL/GenBank/DDBJ whole genome shotgun (WGS) entry which is preliminary data.</text>
</comment>
<dbReference type="SMART" id="SM00345">
    <property type="entry name" value="HTH_GNTR"/>
    <property type="match status" value="1"/>
</dbReference>
<feature type="region of interest" description="Disordered" evidence="4">
    <location>
        <begin position="223"/>
        <end position="267"/>
    </location>
</feature>
<accession>A0A327KA54</accession>
<dbReference type="InterPro" id="IPR011711">
    <property type="entry name" value="GntR_C"/>
</dbReference>
<dbReference type="Gene3D" id="1.20.120.530">
    <property type="entry name" value="GntR ligand-binding domain-like"/>
    <property type="match status" value="1"/>
</dbReference>
<dbReference type="Pfam" id="PF07729">
    <property type="entry name" value="FCD"/>
    <property type="match status" value="1"/>
</dbReference>
<evidence type="ECO:0000256" key="1">
    <source>
        <dbReference type="ARBA" id="ARBA00023015"/>
    </source>
</evidence>
<dbReference type="EMBL" id="NPEU01000302">
    <property type="protein sequence ID" value="RAI34545.1"/>
    <property type="molecule type" value="Genomic_DNA"/>
</dbReference>
<protein>
    <submittedName>
        <fullName evidence="6">GntR family transcriptional regulator</fullName>
    </submittedName>
</protein>
<keyword evidence="1" id="KW-0805">Transcription regulation</keyword>
<sequence length="267" mass="28992">MSSTDTGRRTLAEELRLQLADEIVRGALQPGTALDESELARRFNVSRTPVREAIRQLAASGLVDSRPHRGAVVARPSDAQVVGMFEVMAELEALCAGFAAERMTGTERRALESVHEGLGALVRLGDPQRFHEANEVFHGAVYAGAHNAYLTEITLATRARLQPFRRAQFRNLGRLAKSHGEHDRVVQAILRGDRDGAVRAMQAHIMTVCEEYGVYADTRGVLTPEPVSPGHSGTRATARGPGIQNHARSSPLDSGFAAARRPGMRES</sequence>
<proteinExistence type="predicted"/>
<dbReference type="CDD" id="cd07377">
    <property type="entry name" value="WHTH_GntR"/>
    <property type="match status" value="1"/>
</dbReference>
<dbReference type="SMART" id="SM00895">
    <property type="entry name" value="FCD"/>
    <property type="match status" value="1"/>
</dbReference>
<dbReference type="InterPro" id="IPR000524">
    <property type="entry name" value="Tscrpt_reg_HTH_GntR"/>
</dbReference>
<dbReference type="InterPro" id="IPR036388">
    <property type="entry name" value="WH-like_DNA-bd_sf"/>
</dbReference>
<dbReference type="SUPFAM" id="SSF46785">
    <property type="entry name" value="Winged helix' DNA-binding domain"/>
    <property type="match status" value="1"/>
</dbReference>
<dbReference type="OrthoDB" id="9789310at2"/>
<keyword evidence="3" id="KW-0804">Transcription</keyword>
<organism evidence="6 7">
    <name type="scientific">Rhodoplanes elegans</name>
    <dbReference type="NCBI Taxonomy" id="29408"/>
    <lineage>
        <taxon>Bacteria</taxon>
        <taxon>Pseudomonadati</taxon>
        <taxon>Pseudomonadota</taxon>
        <taxon>Alphaproteobacteria</taxon>
        <taxon>Hyphomicrobiales</taxon>
        <taxon>Nitrobacteraceae</taxon>
        <taxon>Rhodoplanes</taxon>
    </lineage>
</organism>
<evidence type="ECO:0000259" key="5">
    <source>
        <dbReference type="PROSITE" id="PS50949"/>
    </source>
</evidence>
<keyword evidence="2" id="KW-0238">DNA-binding</keyword>
<dbReference type="GO" id="GO:0003677">
    <property type="term" value="F:DNA binding"/>
    <property type="evidence" value="ECO:0007669"/>
    <property type="project" value="UniProtKB-KW"/>
</dbReference>
<dbReference type="AlphaFoldDB" id="A0A327KA54"/>
<gene>
    <name evidence="6" type="ORF">CH338_20700</name>
</gene>
<dbReference type="PROSITE" id="PS50949">
    <property type="entry name" value="HTH_GNTR"/>
    <property type="match status" value="1"/>
</dbReference>
<dbReference type="Proteomes" id="UP000248863">
    <property type="component" value="Unassembled WGS sequence"/>
</dbReference>
<dbReference type="InterPro" id="IPR036390">
    <property type="entry name" value="WH_DNA-bd_sf"/>
</dbReference>
<name>A0A327KA54_9BRAD</name>
<dbReference type="PRINTS" id="PR00035">
    <property type="entry name" value="HTHGNTR"/>
</dbReference>
<evidence type="ECO:0000313" key="6">
    <source>
        <dbReference type="EMBL" id="RAI34545.1"/>
    </source>
</evidence>
<reference evidence="6 7" key="1">
    <citation type="submission" date="2017-07" db="EMBL/GenBank/DDBJ databases">
        <title>Draft Genome Sequences of Select Purple Nonsulfur Bacteria.</title>
        <authorList>
            <person name="Lasarre B."/>
            <person name="Mckinlay J.B."/>
        </authorList>
    </citation>
    <scope>NUCLEOTIDE SEQUENCE [LARGE SCALE GENOMIC DNA]</scope>
    <source>
        <strain evidence="6 7">DSM 11907</strain>
    </source>
</reference>
<evidence type="ECO:0000256" key="3">
    <source>
        <dbReference type="ARBA" id="ARBA00023163"/>
    </source>
</evidence>
<dbReference type="SUPFAM" id="SSF48008">
    <property type="entry name" value="GntR ligand-binding domain-like"/>
    <property type="match status" value="1"/>
</dbReference>
<evidence type="ECO:0000256" key="4">
    <source>
        <dbReference type="SAM" id="MobiDB-lite"/>
    </source>
</evidence>
<dbReference type="InterPro" id="IPR008920">
    <property type="entry name" value="TF_FadR/GntR_C"/>
</dbReference>
<feature type="domain" description="HTH gntR-type" evidence="5">
    <location>
        <begin position="9"/>
        <end position="76"/>
    </location>
</feature>
<keyword evidence="7" id="KW-1185">Reference proteome</keyword>
<evidence type="ECO:0000256" key="2">
    <source>
        <dbReference type="ARBA" id="ARBA00023125"/>
    </source>
</evidence>